<reference evidence="9 10" key="1">
    <citation type="journal article" date="2013" name="BMC Genomics">
        <title>The miniature genome of a carnivorous plant Genlisea aurea contains a low number of genes and short non-coding sequences.</title>
        <authorList>
            <person name="Leushkin E.V."/>
            <person name="Sutormin R.A."/>
            <person name="Nabieva E.R."/>
            <person name="Penin A.A."/>
            <person name="Kondrashov A.S."/>
            <person name="Logacheva M.D."/>
        </authorList>
    </citation>
    <scope>NUCLEOTIDE SEQUENCE [LARGE SCALE GENOMIC DNA]</scope>
</reference>
<evidence type="ECO:0000256" key="5">
    <source>
        <dbReference type="ARBA" id="ARBA00023132"/>
    </source>
</evidence>
<keyword evidence="2" id="KW-0509">mRNA transport</keyword>
<dbReference type="GO" id="GO:0000973">
    <property type="term" value="P:post-transcriptional tethering of RNA polymerase II gene DNA at nuclear periphery"/>
    <property type="evidence" value="ECO:0007669"/>
    <property type="project" value="TreeGrafter"/>
</dbReference>
<evidence type="ECO:0000256" key="8">
    <source>
        <dbReference type="SAM" id="MobiDB-lite"/>
    </source>
</evidence>
<keyword evidence="7" id="KW-0472">Membrane</keyword>
<dbReference type="GO" id="GO:0006406">
    <property type="term" value="P:mRNA export from nucleus"/>
    <property type="evidence" value="ECO:0007669"/>
    <property type="project" value="TreeGrafter"/>
</dbReference>
<evidence type="ECO:0000256" key="4">
    <source>
        <dbReference type="ARBA" id="ARBA00023010"/>
    </source>
</evidence>
<name>S8DZ09_9LAMI</name>
<keyword evidence="5 7" id="KW-0906">Nuclear pore complex</keyword>
<feature type="non-terminal residue" evidence="9">
    <location>
        <position position="395"/>
    </location>
</feature>
<dbReference type="Pfam" id="PF04121">
    <property type="entry name" value="Nup84_Nup100"/>
    <property type="match status" value="1"/>
</dbReference>
<dbReference type="EMBL" id="AUSU01004322">
    <property type="protein sequence ID" value="EPS65292.1"/>
    <property type="molecule type" value="Genomic_DNA"/>
</dbReference>
<sequence length="395" mass="44359">MDLDMEVSPSYSNPEDLSSRERYRRYGKRQTSSSLTPPQHHDGSSTSRFSSAALFLENVKQEIESLDMDTGLTPFGSASKRRGSIDRGDSSGGVSDGARITWSETESIKICKQEQLDETESADSIFSLFASVLDSGLQGRLIPMTDLILRFENSCRSVSESISRFGAKERHRIVEDILMRKKAQQLLDEAASWSLLWYLYGKGNEDFPEELVMSPVTSHLEASQFVAVDHDAQLCLRIVQWLEGLASKALDLDSKIRGTFVGTCLSSSGFWNHTQRQLKMGTSNAKTVRHLDFDAPTREHAHQLPDDKKQDESLMEDIWTLLRAGRLEEAYNLSRAAGQPWRAASLRPFGGVDMFPSLGAIKKNGKNRMLQAIELESGIGHQWHLWKWACFCSSE</sequence>
<keyword evidence="6 7" id="KW-0539">Nucleus</keyword>
<accession>S8DZ09</accession>
<dbReference type="GO" id="GO:0031080">
    <property type="term" value="C:nuclear pore outer ring"/>
    <property type="evidence" value="ECO:0007669"/>
    <property type="project" value="TreeGrafter"/>
</dbReference>
<evidence type="ECO:0000256" key="1">
    <source>
        <dbReference type="ARBA" id="ARBA00022448"/>
    </source>
</evidence>
<dbReference type="PANTHER" id="PTHR13003">
    <property type="entry name" value="NUP107-RELATED"/>
    <property type="match status" value="1"/>
</dbReference>
<dbReference type="AlphaFoldDB" id="S8DZ09"/>
<comment type="subcellular location">
    <subcellularLocation>
        <location evidence="7">Nucleus</location>
        <location evidence="7">Nuclear pore complex</location>
    </subcellularLocation>
    <subcellularLocation>
        <location evidence="7">Nucleus membrane</location>
    </subcellularLocation>
</comment>
<dbReference type="PANTHER" id="PTHR13003:SF2">
    <property type="entry name" value="NUCLEAR PORE COMPLEX PROTEIN NUP107"/>
    <property type="match status" value="1"/>
</dbReference>
<evidence type="ECO:0000256" key="2">
    <source>
        <dbReference type="ARBA" id="ARBA00022816"/>
    </source>
</evidence>
<gene>
    <name evidence="9" type="ORF">M569_09487</name>
</gene>
<protein>
    <recommendedName>
        <fullName evidence="7">Nuclear pore complex protein</fullName>
    </recommendedName>
</protein>
<keyword evidence="1 7" id="KW-0813">Transport</keyword>
<keyword evidence="3" id="KW-0653">Protein transport</keyword>
<feature type="region of interest" description="Disordered" evidence="8">
    <location>
        <begin position="1"/>
        <end position="47"/>
    </location>
</feature>
<evidence type="ECO:0000256" key="7">
    <source>
        <dbReference type="RuleBase" id="RU365072"/>
    </source>
</evidence>
<dbReference type="GO" id="GO:0031965">
    <property type="term" value="C:nuclear membrane"/>
    <property type="evidence" value="ECO:0007669"/>
    <property type="project" value="UniProtKB-SubCell"/>
</dbReference>
<organism evidence="9 10">
    <name type="scientific">Genlisea aurea</name>
    <dbReference type="NCBI Taxonomy" id="192259"/>
    <lineage>
        <taxon>Eukaryota</taxon>
        <taxon>Viridiplantae</taxon>
        <taxon>Streptophyta</taxon>
        <taxon>Embryophyta</taxon>
        <taxon>Tracheophyta</taxon>
        <taxon>Spermatophyta</taxon>
        <taxon>Magnoliopsida</taxon>
        <taxon>eudicotyledons</taxon>
        <taxon>Gunneridae</taxon>
        <taxon>Pentapetalae</taxon>
        <taxon>asterids</taxon>
        <taxon>lamiids</taxon>
        <taxon>Lamiales</taxon>
        <taxon>Lentibulariaceae</taxon>
        <taxon>Genlisea</taxon>
    </lineage>
</organism>
<evidence type="ECO:0000256" key="3">
    <source>
        <dbReference type="ARBA" id="ARBA00022927"/>
    </source>
</evidence>
<comment type="similarity">
    <text evidence="7">Belongs to the nucleoporin Nup84/Nup107 family.</text>
</comment>
<dbReference type="OrthoDB" id="3098at2759"/>
<evidence type="ECO:0000313" key="9">
    <source>
        <dbReference type="EMBL" id="EPS65292.1"/>
    </source>
</evidence>
<evidence type="ECO:0000313" key="10">
    <source>
        <dbReference type="Proteomes" id="UP000015453"/>
    </source>
</evidence>
<feature type="region of interest" description="Disordered" evidence="8">
    <location>
        <begin position="67"/>
        <end position="98"/>
    </location>
</feature>
<keyword evidence="4 7" id="KW-0811">Translocation</keyword>
<dbReference type="InterPro" id="IPR007252">
    <property type="entry name" value="Nup84/Nup107"/>
</dbReference>
<dbReference type="GO" id="GO:0006606">
    <property type="term" value="P:protein import into nucleus"/>
    <property type="evidence" value="ECO:0007669"/>
    <property type="project" value="TreeGrafter"/>
</dbReference>
<comment type="function">
    <text evidence="7">Functions as a component of the nuclear pore complex (NPC).</text>
</comment>
<dbReference type="Proteomes" id="UP000015453">
    <property type="component" value="Unassembled WGS sequence"/>
</dbReference>
<dbReference type="GO" id="GO:0017056">
    <property type="term" value="F:structural constituent of nuclear pore"/>
    <property type="evidence" value="ECO:0007669"/>
    <property type="project" value="UniProtKB-UniRule"/>
</dbReference>
<comment type="subunit">
    <text evidence="7">Part of the nuclear pore complex (NPC).</text>
</comment>
<keyword evidence="10" id="KW-1185">Reference proteome</keyword>
<evidence type="ECO:0000256" key="6">
    <source>
        <dbReference type="ARBA" id="ARBA00023242"/>
    </source>
</evidence>
<dbReference type="Gene3D" id="1.10.3450.20">
    <property type="match status" value="1"/>
</dbReference>
<comment type="caution">
    <text evidence="9">The sequence shown here is derived from an EMBL/GenBank/DDBJ whole genome shotgun (WGS) entry which is preliminary data.</text>
</comment>
<proteinExistence type="inferred from homology"/>